<dbReference type="Proteomes" id="UP000462760">
    <property type="component" value="Unassembled WGS sequence"/>
</dbReference>
<keyword evidence="2" id="KW-0378">Hydrolase</keyword>
<dbReference type="InterPro" id="IPR011059">
    <property type="entry name" value="Metal-dep_hydrolase_composite"/>
</dbReference>
<accession>A0A844FJ04</accession>
<evidence type="ECO:0000313" key="3">
    <source>
        <dbReference type="Proteomes" id="UP000462760"/>
    </source>
</evidence>
<name>A0A844FJ04_9FIRM</name>
<reference evidence="2 3" key="1">
    <citation type="submission" date="2019-08" db="EMBL/GenBank/DDBJ databases">
        <title>In-depth cultivation of the pig gut microbiome towards novel bacterial diversity and tailored functional studies.</title>
        <authorList>
            <person name="Wylensek D."/>
            <person name="Hitch T.C.A."/>
            <person name="Clavel T."/>
        </authorList>
    </citation>
    <scope>NUCLEOTIDE SEQUENCE [LARGE SCALE GENOMIC DNA]</scope>
    <source>
        <strain evidence="2 3">Med78-601-WT-4W-RMD-3</strain>
    </source>
</reference>
<dbReference type="OrthoDB" id="9776488at2"/>
<dbReference type="Pfam" id="PF07969">
    <property type="entry name" value="Amidohydro_3"/>
    <property type="match status" value="1"/>
</dbReference>
<dbReference type="AlphaFoldDB" id="A0A844FJ04"/>
<dbReference type="InterPro" id="IPR013108">
    <property type="entry name" value="Amidohydro_3"/>
</dbReference>
<gene>
    <name evidence="2" type="ORF">FYJ27_10065</name>
</gene>
<dbReference type="SUPFAM" id="SSF51556">
    <property type="entry name" value="Metallo-dependent hydrolases"/>
    <property type="match status" value="1"/>
</dbReference>
<organism evidence="2 3">
    <name type="scientific">Anaerosalibacter bizertensis</name>
    <dbReference type="NCBI Taxonomy" id="932217"/>
    <lineage>
        <taxon>Bacteria</taxon>
        <taxon>Bacillati</taxon>
        <taxon>Bacillota</taxon>
        <taxon>Tissierellia</taxon>
        <taxon>Tissierellales</taxon>
        <taxon>Sporanaerobacteraceae</taxon>
        <taxon>Anaerosalibacter</taxon>
    </lineage>
</organism>
<dbReference type="InterPro" id="IPR032466">
    <property type="entry name" value="Metal_Hydrolase"/>
</dbReference>
<protein>
    <submittedName>
        <fullName evidence="2">Amidohydrolase</fullName>
    </submittedName>
</protein>
<evidence type="ECO:0000259" key="1">
    <source>
        <dbReference type="Pfam" id="PF07969"/>
    </source>
</evidence>
<dbReference type="Gene3D" id="3.20.20.140">
    <property type="entry name" value="Metal-dependent hydrolases"/>
    <property type="match status" value="1"/>
</dbReference>
<dbReference type="InterPro" id="IPR033932">
    <property type="entry name" value="YtcJ-like"/>
</dbReference>
<proteinExistence type="predicted"/>
<dbReference type="PANTHER" id="PTHR22642:SF2">
    <property type="entry name" value="PROTEIN LONG AFTER FAR-RED 3"/>
    <property type="match status" value="1"/>
</dbReference>
<feature type="domain" description="Amidohydrolase 3" evidence="1">
    <location>
        <begin position="64"/>
        <end position="555"/>
    </location>
</feature>
<dbReference type="EMBL" id="VULR01000015">
    <property type="protein sequence ID" value="MSS44067.1"/>
    <property type="molecule type" value="Genomic_DNA"/>
</dbReference>
<comment type="caution">
    <text evidence="2">The sequence shown here is derived from an EMBL/GenBank/DDBJ whole genome shotgun (WGS) entry which is preliminary data.</text>
</comment>
<dbReference type="CDD" id="cd01300">
    <property type="entry name" value="YtcJ_like"/>
    <property type="match status" value="1"/>
</dbReference>
<dbReference type="SUPFAM" id="SSF51338">
    <property type="entry name" value="Composite domain of metallo-dependent hydrolases"/>
    <property type="match status" value="1"/>
</dbReference>
<dbReference type="PANTHER" id="PTHR22642">
    <property type="entry name" value="IMIDAZOLONEPROPIONASE"/>
    <property type="match status" value="1"/>
</dbReference>
<dbReference type="Gene3D" id="3.10.310.70">
    <property type="match status" value="1"/>
</dbReference>
<dbReference type="GO" id="GO:0016810">
    <property type="term" value="F:hydrolase activity, acting on carbon-nitrogen (but not peptide) bonds"/>
    <property type="evidence" value="ECO:0007669"/>
    <property type="project" value="InterPro"/>
</dbReference>
<sequence>MYNIPMELIKRGGFNMDKIILNGKIATMASKDMSWAEAIAIKDRKIAKVGTNEEILALKKDDTEIIDLEGKTVLPGFNDSHMHLLSYGYSCRAVNLNGTESIDDIVGRIKDFIEDKNIKEGKWIVGRGWNDDYFKDEKTFPTRYDLDKASTEHPIAIIRACGHIQIANSKALELAGITKDTSQIEGGKFDLDEKGEPIGIFRENAVELLTSKIPEPTVEDIKEMLLEGIEDANACGITSIQTDDFEAIPGKNYENMIKAYRELEKEGKLSLRIYEQCLLPSIERLKGFLDRGYRTGLGNEYFKIGPLKLLGDGSLGARTAALTKPYADCPETCGIPVFTQEEIDELVEVAHNNGMQIAVHCIGDKAMYMAFEAIEKALEKNPKEDHRNGIVHCQITDEYLLNKFKELNMIAYIQPIFIDYDWKIVESRIGSELLKTSYNWKTLLHSGVHIACGSDAPVESFDVLNGIYEAVTRKDLKGNPEGGWMPEQKLTVEEAVWGFTKAGSYTSFEEDIKGSIEEGKVADIVVLSRNIFEIPEDEIKDIEVEMTIFDGEIVYER</sequence>
<dbReference type="Gene3D" id="2.30.40.10">
    <property type="entry name" value="Urease, subunit C, domain 1"/>
    <property type="match status" value="1"/>
</dbReference>
<evidence type="ECO:0000313" key="2">
    <source>
        <dbReference type="EMBL" id="MSS44067.1"/>
    </source>
</evidence>